<evidence type="ECO:0000256" key="2">
    <source>
        <dbReference type="SAM" id="Phobius"/>
    </source>
</evidence>
<evidence type="ECO:0000313" key="4">
    <source>
        <dbReference type="Proteomes" id="UP000649753"/>
    </source>
</evidence>
<dbReference type="RefSeq" id="WP_192768010.1">
    <property type="nucleotide sequence ID" value="NZ_JADBEB010000001.1"/>
</dbReference>
<keyword evidence="2" id="KW-0472">Membrane</keyword>
<feature type="region of interest" description="Disordered" evidence="1">
    <location>
        <begin position="1"/>
        <end position="25"/>
    </location>
</feature>
<comment type="caution">
    <text evidence="3">The sequence shown here is derived from an EMBL/GenBank/DDBJ whole genome shotgun (WGS) entry which is preliminary data.</text>
</comment>
<name>A0A927R7Z0_9ACTN</name>
<organism evidence="3 4">
    <name type="scientific">Plantactinospora soyae</name>
    <dbReference type="NCBI Taxonomy" id="1544732"/>
    <lineage>
        <taxon>Bacteria</taxon>
        <taxon>Bacillati</taxon>
        <taxon>Actinomycetota</taxon>
        <taxon>Actinomycetes</taxon>
        <taxon>Micromonosporales</taxon>
        <taxon>Micromonosporaceae</taxon>
        <taxon>Plantactinospora</taxon>
    </lineage>
</organism>
<accession>A0A927R7Z0</accession>
<protein>
    <submittedName>
        <fullName evidence="3">Uncharacterized protein</fullName>
    </submittedName>
</protein>
<sequence length="176" mass="18669">MPIVPRGYAPGRSALTGAGTDSGPRQADLPSGGFLRLVLWLLGVPLLLIGPFMVYAAAVLATSEPSLNRWILGVAGLGVTIYCVKLARYELRLHERTRRELRRLEAVGVAATAEITAVRSASLGEESGVELSLLVSGPGFEPFESTSQCKDDPALTVGARLNAVVDPTDRLYAIVP</sequence>
<reference evidence="3" key="1">
    <citation type="submission" date="2020-10" db="EMBL/GenBank/DDBJ databases">
        <title>Sequencing the genomes of 1000 actinobacteria strains.</title>
        <authorList>
            <person name="Klenk H.-P."/>
        </authorList>
    </citation>
    <scope>NUCLEOTIDE SEQUENCE</scope>
    <source>
        <strain evidence="3">DSM 46832</strain>
    </source>
</reference>
<dbReference type="Proteomes" id="UP000649753">
    <property type="component" value="Unassembled WGS sequence"/>
</dbReference>
<gene>
    <name evidence="3" type="ORF">H4W31_003964</name>
</gene>
<feature type="transmembrane region" description="Helical" evidence="2">
    <location>
        <begin position="70"/>
        <end position="89"/>
    </location>
</feature>
<evidence type="ECO:0000256" key="1">
    <source>
        <dbReference type="SAM" id="MobiDB-lite"/>
    </source>
</evidence>
<proteinExistence type="predicted"/>
<keyword evidence="2" id="KW-0812">Transmembrane</keyword>
<dbReference type="AlphaFoldDB" id="A0A927R7Z0"/>
<keyword evidence="4" id="KW-1185">Reference proteome</keyword>
<feature type="transmembrane region" description="Helical" evidence="2">
    <location>
        <begin position="34"/>
        <end position="58"/>
    </location>
</feature>
<keyword evidence="2" id="KW-1133">Transmembrane helix</keyword>
<evidence type="ECO:0000313" key="3">
    <source>
        <dbReference type="EMBL" id="MBE1488326.1"/>
    </source>
</evidence>
<dbReference type="EMBL" id="JADBEB010000001">
    <property type="protein sequence ID" value="MBE1488326.1"/>
    <property type="molecule type" value="Genomic_DNA"/>
</dbReference>